<dbReference type="EMBL" id="RIZG01000005">
    <property type="protein sequence ID" value="RNF50596.1"/>
    <property type="molecule type" value="Genomic_DNA"/>
</dbReference>
<dbReference type="Gene3D" id="1.10.287.950">
    <property type="entry name" value="Methyl-accepting chemotaxis protein"/>
    <property type="match status" value="1"/>
</dbReference>
<dbReference type="InterPro" id="IPR000014">
    <property type="entry name" value="PAS"/>
</dbReference>
<evidence type="ECO:0000313" key="7">
    <source>
        <dbReference type="Proteomes" id="UP000280507"/>
    </source>
</evidence>
<gene>
    <name evidence="6" type="ORF">EBI00_10540</name>
</gene>
<evidence type="ECO:0000259" key="5">
    <source>
        <dbReference type="PROSITE" id="PS50113"/>
    </source>
</evidence>
<dbReference type="PANTHER" id="PTHR44757:SF2">
    <property type="entry name" value="BIOFILM ARCHITECTURE MAINTENANCE PROTEIN MBAA"/>
    <property type="match status" value="1"/>
</dbReference>
<dbReference type="SUPFAM" id="SSF55785">
    <property type="entry name" value="PYP-like sensor domain (PAS domain)"/>
    <property type="match status" value="3"/>
</dbReference>
<dbReference type="InterPro" id="IPR004089">
    <property type="entry name" value="MCPsignal_dom"/>
</dbReference>
<evidence type="ECO:0000256" key="2">
    <source>
        <dbReference type="PROSITE-ProRule" id="PRU00284"/>
    </source>
</evidence>
<name>A0A3M8Q3H1_9GAMM</name>
<sequence length="580" mass="65016">MGFFSNSSEKQALEQSIIAVITIDTKNTVTFFNPAAEKLWGYERQEVIGQNVAMLIPQELRTNHDGYVQHHRDSGVDKIVGSSREVQLQKKDGVRVWVQLSLSQVMVGKQKHYTAFVREVTKERREQEITRQTLEQALDAVVCIDLQNCVTLYNKAAEKLWGYTKEEVIGNNVKMLVPAAIQPQHDELIDRNRRTGVDKIVGTSREIKIERKDKSVVWGQLSLSKIELDEGTLYTAFVKDVTEEVKQRAEREMLSLVANETDNAVVITDASGLIEYVNQGFERLTGYKMDEVRGKKPGSFLQGHETNPSTVNNIRHHIANKTSFYDEILNYSKSGEPYWVSLSINPVFDNEGKVKNFISVQANITQVKQMALDFTRKLDAISEALVMVEFDTKFSLLKVNDLMENKIQGLMKAEDFGVFIMSKLTDHQKSELNTKGSLSLQTDIHSSNHMLSIDAKLCSLRNFKGEVTQYVYFGIDVTDRKLTVIKTQEAMSEVVAVSNKISEMVSTINGISEQTNLLALNAAIEAARAGEMGRGFAVVADEVRSLAANSKSSSNQIDGLVSDTLSKVDELAELLKKIDN</sequence>
<feature type="domain" description="PAC" evidence="5">
    <location>
        <begin position="82"/>
        <end position="132"/>
    </location>
</feature>
<feature type="domain" description="PAC" evidence="5">
    <location>
        <begin position="322"/>
        <end position="376"/>
    </location>
</feature>
<dbReference type="CDD" id="cd00130">
    <property type="entry name" value="PAS"/>
    <property type="match status" value="3"/>
</dbReference>
<dbReference type="Proteomes" id="UP000280507">
    <property type="component" value="Unassembled WGS sequence"/>
</dbReference>
<dbReference type="PANTHER" id="PTHR44757">
    <property type="entry name" value="DIGUANYLATE CYCLASE DGCP"/>
    <property type="match status" value="1"/>
</dbReference>
<keyword evidence="1 2" id="KW-0807">Transducer</keyword>
<dbReference type="InterPro" id="IPR004090">
    <property type="entry name" value="Chemotax_Me-accpt_rcpt"/>
</dbReference>
<dbReference type="SUPFAM" id="SSF58104">
    <property type="entry name" value="Methyl-accepting chemotaxis protein (MCP) signaling domain"/>
    <property type="match status" value="1"/>
</dbReference>
<dbReference type="NCBIfam" id="TIGR00229">
    <property type="entry name" value="sensory_box"/>
    <property type="match status" value="3"/>
</dbReference>
<dbReference type="AlphaFoldDB" id="A0A3M8Q3H1"/>
<evidence type="ECO:0000256" key="1">
    <source>
        <dbReference type="ARBA" id="ARBA00023224"/>
    </source>
</evidence>
<dbReference type="PRINTS" id="PR00260">
    <property type="entry name" value="CHEMTRNSDUCR"/>
</dbReference>
<comment type="caution">
    <text evidence="6">The sequence shown here is derived from an EMBL/GenBank/DDBJ whole genome shotgun (WGS) entry which is preliminary data.</text>
</comment>
<evidence type="ECO:0000259" key="4">
    <source>
        <dbReference type="PROSITE" id="PS50112"/>
    </source>
</evidence>
<reference evidence="6 7" key="1">
    <citation type="journal article" date="2012" name="Int. J. Syst. Evol. Microbiol.">
        <title>Marinomonas hwangdonensis sp. nov., isolated from seawater.</title>
        <authorList>
            <person name="Jung Y.T."/>
            <person name="Oh T.K."/>
            <person name="Yoon J.H."/>
        </authorList>
    </citation>
    <scope>NUCLEOTIDE SEQUENCE [LARGE SCALE GENOMIC DNA]</scope>
    <source>
        <strain evidence="6 7">HDW-15</strain>
    </source>
</reference>
<dbReference type="InterPro" id="IPR000700">
    <property type="entry name" value="PAS-assoc_C"/>
</dbReference>
<proteinExistence type="predicted"/>
<dbReference type="InterPro" id="IPR035965">
    <property type="entry name" value="PAS-like_dom_sf"/>
</dbReference>
<feature type="domain" description="PAS" evidence="4">
    <location>
        <begin position="126"/>
        <end position="204"/>
    </location>
</feature>
<protein>
    <submittedName>
        <fullName evidence="6">PAS domain S-box protein</fullName>
    </submittedName>
</protein>
<dbReference type="GO" id="GO:0016020">
    <property type="term" value="C:membrane"/>
    <property type="evidence" value="ECO:0007669"/>
    <property type="project" value="InterPro"/>
</dbReference>
<dbReference type="PROSITE" id="PS50112">
    <property type="entry name" value="PAS"/>
    <property type="match status" value="3"/>
</dbReference>
<dbReference type="PROSITE" id="PS50111">
    <property type="entry name" value="CHEMOTAXIS_TRANSDUC_2"/>
    <property type="match status" value="1"/>
</dbReference>
<dbReference type="InterPro" id="IPR052155">
    <property type="entry name" value="Biofilm_reg_signaling"/>
</dbReference>
<dbReference type="OrthoDB" id="7991996at2"/>
<dbReference type="GO" id="GO:0006935">
    <property type="term" value="P:chemotaxis"/>
    <property type="evidence" value="ECO:0007669"/>
    <property type="project" value="InterPro"/>
</dbReference>
<dbReference type="SMART" id="SM00086">
    <property type="entry name" value="PAC"/>
    <property type="match status" value="3"/>
</dbReference>
<dbReference type="GO" id="GO:0007165">
    <property type="term" value="P:signal transduction"/>
    <property type="evidence" value="ECO:0007669"/>
    <property type="project" value="UniProtKB-KW"/>
</dbReference>
<dbReference type="SMART" id="SM00091">
    <property type="entry name" value="PAS"/>
    <property type="match status" value="3"/>
</dbReference>
<feature type="domain" description="PAS" evidence="4">
    <location>
        <begin position="5"/>
        <end position="59"/>
    </location>
</feature>
<keyword evidence="7" id="KW-1185">Reference proteome</keyword>
<dbReference type="Pfam" id="PF13426">
    <property type="entry name" value="PAS_9"/>
    <property type="match status" value="3"/>
</dbReference>
<accession>A0A3M8Q3H1</accession>
<evidence type="ECO:0000313" key="6">
    <source>
        <dbReference type="EMBL" id="RNF50596.1"/>
    </source>
</evidence>
<dbReference type="SMART" id="SM00283">
    <property type="entry name" value="MA"/>
    <property type="match status" value="1"/>
</dbReference>
<feature type="domain" description="PAS" evidence="4">
    <location>
        <begin position="250"/>
        <end position="295"/>
    </location>
</feature>
<dbReference type="Gene3D" id="3.30.450.20">
    <property type="entry name" value="PAS domain"/>
    <property type="match status" value="3"/>
</dbReference>
<dbReference type="InterPro" id="IPR001610">
    <property type="entry name" value="PAC"/>
</dbReference>
<feature type="domain" description="Methyl-accepting transducer" evidence="3">
    <location>
        <begin position="483"/>
        <end position="580"/>
    </location>
</feature>
<dbReference type="GO" id="GO:0004888">
    <property type="term" value="F:transmembrane signaling receptor activity"/>
    <property type="evidence" value="ECO:0007669"/>
    <property type="project" value="InterPro"/>
</dbReference>
<dbReference type="PROSITE" id="PS50113">
    <property type="entry name" value="PAC"/>
    <property type="match status" value="2"/>
</dbReference>
<evidence type="ECO:0000259" key="3">
    <source>
        <dbReference type="PROSITE" id="PS50111"/>
    </source>
</evidence>
<organism evidence="6 7">
    <name type="scientific">Marinomonas hwangdonensis</name>
    <dbReference type="NCBI Taxonomy" id="1053647"/>
    <lineage>
        <taxon>Bacteria</taxon>
        <taxon>Pseudomonadati</taxon>
        <taxon>Pseudomonadota</taxon>
        <taxon>Gammaproteobacteria</taxon>
        <taxon>Oceanospirillales</taxon>
        <taxon>Oceanospirillaceae</taxon>
        <taxon>Marinomonas</taxon>
    </lineage>
</organism>
<dbReference type="Pfam" id="PF00015">
    <property type="entry name" value="MCPsignal"/>
    <property type="match status" value="1"/>
</dbReference>